<dbReference type="GO" id="GO:0006396">
    <property type="term" value="P:RNA processing"/>
    <property type="evidence" value="ECO:0007669"/>
    <property type="project" value="InterPro"/>
</dbReference>
<dbReference type="SMART" id="SM00535">
    <property type="entry name" value="RIBOc"/>
    <property type="match status" value="1"/>
</dbReference>
<name>A0A914P2R4_9BILA</name>
<dbReference type="CDD" id="cd00593">
    <property type="entry name" value="RIBOc"/>
    <property type="match status" value="1"/>
</dbReference>
<dbReference type="WBParaSite" id="PDA_v2.g12131.t1">
    <property type="protein sequence ID" value="PDA_v2.g12131.t1"/>
    <property type="gene ID" value="PDA_v2.g12131"/>
</dbReference>
<evidence type="ECO:0000256" key="1">
    <source>
        <dbReference type="ARBA" id="ARBA00022801"/>
    </source>
</evidence>
<dbReference type="Gene3D" id="3.30.160.20">
    <property type="match status" value="1"/>
</dbReference>
<keyword evidence="3" id="KW-1185">Reference proteome</keyword>
<dbReference type="SUPFAM" id="SSF54768">
    <property type="entry name" value="dsRNA-binding domain-like"/>
    <property type="match status" value="1"/>
</dbReference>
<accession>A0A914P2R4</accession>
<dbReference type="PROSITE" id="PS50142">
    <property type="entry name" value="RNASE_3_2"/>
    <property type="match status" value="1"/>
</dbReference>
<dbReference type="SUPFAM" id="SSF69065">
    <property type="entry name" value="RNase III domain-like"/>
    <property type="match status" value="1"/>
</dbReference>
<dbReference type="GO" id="GO:0004525">
    <property type="term" value="F:ribonuclease III activity"/>
    <property type="evidence" value="ECO:0007669"/>
    <property type="project" value="InterPro"/>
</dbReference>
<dbReference type="Proteomes" id="UP000887578">
    <property type="component" value="Unplaced"/>
</dbReference>
<keyword evidence="1" id="KW-0378">Hydrolase</keyword>
<organism evidence="3 4">
    <name type="scientific">Panagrolaimus davidi</name>
    <dbReference type="NCBI Taxonomy" id="227884"/>
    <lineage>
        <taxon>Eukaryota</taxon>
        <taxon>Metazoa</taxon>
        <taxon>Ecdysozoa</taxon>
        <taxon>Nematoda</taxon>
        <taxon>Chromadorea</taxon>
        <taxon>Rhabditida</taxon>
        <taxon>Tylenchina</taxon>
        <taxon>Panagrolaimomorpha</taxon>
        <taxon>Panagrolaimoidea</taxon>
        <taxon>Panagrolaimidae</taxon>
        <taxon>Panagrolaimus</taxon>
    </lineage>
</organism>
<dbReference type="InterPro" id="IPR036389">
    <property type="entry name" value="RNase_III_sf"/>
</dbReference>
<dbReference type="PANTHER" id="PTHR14950:SF37">
    <property type="entry name" value="ENDORIBONUCLEASE DICER"/>
    <property type="match status" value="1"/>
</dbReference>
<dbReference type="InterPro" id="IPR000999">
    <property type="entry name" value="RNase_III_dom"/>
</dbReference>
<evidence type="ECO:0000313" key="4">
    <source>
        <dbReference type="WBParaSite" id="PDA_v2.g12131.t1"/>
    </source>
</evidence>
<evidence type="ECO:0000259" key="2">
    <source>
        <dbReference type="PROSITE" id="PS50142"/>
    </source>
</evidence>
<evidence type="ECO:0000313" key="3">
    <source>
        <dbReference type="Proteomes" id="UP000887578"/>
    </source>
</evidence>
<proteinExistence type="predicted"/>
<reference evidence="4" key="1">
    <citation type="submission" date="2022-11" db="UniProtKB">
        <authorList>
            <consortium name="WormBaseParasite"/>
        </authorList>
    </citation>
    <scope>IDENTIFICATION</scope>
</reference>
<dbReference type="AlphaFoldDB" id="A0A914P2R4"/>
<protein>
    <submittedName>
        <fullName evidence="4">RNase III domain-containing protein</fullName>
    </submittedName>
</protein>
<dbReference type="PANTHER" id="PTHR14950">
    <property type="entry name" value="DICER-RELATED"/>
    <property type="match status" value="1"/>
</dbReference>
<dbReference type="Pfam" id="PF00636">
    <property type="entry name" value="Ribonuclease_3"/>
    <property type="match status" value="1"/>
</dbReference>
<feature type="domain" description="RNase III" evidence="2">
    <location>
        <begin position="3"/>
        <end position="127"/>
    </location>
</feature>
<dbReference type="Gene3D" id="1.10.1520.10">
    <property type="entry name" value="Ribonuclease III domain"/>
    <property type="match status" value="1"/>
</dbReference>
<sequence length="228" mass="26697">MKFNQLETAIGYSFNEKSLLIRAFTHHSYKYSSIIGNSQPLEFYGDAVLDYLTNLYLFEYGISYDDKMLRDLRSSLTNNDTFYQLADKFKLNMYFLCDFDREKYFQKPKKLADLFESLVAAVYLDSQMSLPKTRKVFFKLLGPLLDKVLLDISLKPIQELMKNHKIRYMERRVDKGHFIVNVYVDDIEKPFTGYGTSCLNAELDAATKALNHFKELDKTGEKVEEIED</sequence>